<sequence>MLTSLLVPYIFFSLPAAIFNLLRGGREMDCFHCSGAQAFLSLTLPRYQVHLFFQALFSFALSNFFLPCPLYLTVNELCCSREPEFPKLV</sequence>
<keyword evidence="2" id="KW-1185">Reference proteome</keyword>
<evidence type="ECO:0000313" key="2">
    <source>
        <dbReference type="Proteomes" id="UP000091857"/>
    </source>
</evidence>
<name>A0ACB7G0X1_MANES</name>
<evidence type="ECO:0000313" key="1">
    <source>
        <dbReference type="EMBL" id="KAG8633847.1"/>
    </source>
</evidence>
<protein>
    <submittedName>
        <fullName evidence="1">Uncharacterized protein</fullName>
    </submittedName>
</protein>
<gene>
    <name evidence="1" type="ORF">MANES_18G141904v8</name>
</gene>
<comment type="caution">
    <text evidence="1">The sequence shown here is derived from an EMBL/GenBank/DDBJ whole genome shotgun (WGS) entry which is preliminary data.</text>
</comment>
<dbReference type="Proteomes" id="UP000091857">
    <property type="component" value="Chromosome 18"/>
</dbReference>
<proteinExistence type="predicted"/>
<accession>A0ACB7G0X1</accession>
<dbReference type="EMBL" id="CM004404">
    <property type="protein sequence ID" value="KAG8633847.1"/>
    <property type="molecule type" value="Genomic_DNA"/>
</dbReference>
<reference evidence="2" key="1">
    <citation type="journal article" date="2016" name="Nat. Biotechnol.">
        <title>Sequencing wild and cultivated cassava and related species reveals extensive interspecific hybridization and genetic diversity.</title>
        <authorList>
            <person name="Bredeson J.V."/>
            <person name="Lyons J.B."/>
            <person name="Prochnik S.E."/>
            <person name="Wu G.A."/>
            <person name="Ha C.M."/>
            <person name="Edsinger-Gonzales E."/>
            <person name="Grimwood J."/>
            <person name="Schmutz J."/>
            <person name="Rabbi I.Y."/>
            <person name="Egesi C."/>
            <person name="Nauluvula P."/>
            <person name="Lebot V."/>
            <person name="Ndunguru J."/>
            <person name="Mkamilo G."/>
            <person name="Bart R.S."/>
            <person name="Setter T.L."/>
            <person name="Gleadow R.M."/>
            <person name="Kulakow P."/>
            <person name="Ferguson M.E."/>
            <person name="Rounsley S."/>
            <person name="Rokhsar D.S."/>
        </authorList>
    </citation>
    <scope>NUCLEOTIDE SEQUENCE [LARGE SCALE GENOMIC DNA]</scope>
    <source>
        <strain evidence="2">cv. AM560-2</strain>
    </source>
</reference>
<organism evidence="1 2">
    <name type="scientific">Manihot esculenta</name>
    <name type="common">Cassava</name>
    <name type="synonym">Jatropha manihot</name>
    <dbReference type="NCBI Taxonomy" id="3983"/>
    <lineage>
        <taxon>Eukaryota</taxon>
        <taxon>Viridiplantae</taxon>
        <taxon>Streptophyta</taxon>
        <taxon>Embryophyta</taxon>
        <taxon>Tracheophyta</taxon>
        <taxon>Spermatophyta</taxon>
        <taxon>Magnoliopsida</taxon>
        <taxon>eudicotyledons</taxon>
        <taxon>Gunneridae</taxon>
        <taxon>Pentapetalae</taxon>
        <taxon>rosids</taxon>
        <taxon>fabids</taxon>
        <taxon>Malpighiales</taxon>
        <taxon>Euphorbiaceae</taxon>
        <taxon>Crotonoideae</taxon>
        <taxon>Manihoteae</taxon>
        <taxon>Manihot</taxon>
    </lineage>
</organism>